<keyword evidence="6 10" id="KW-0418">Kinase</keyword>
<evidence type="ECO:0000256" key="1">
    <source>
        <dbReference type="ARBA" id="ARBA00009684"/>
    </source>
</evidence>
<comment type="similarity">
    <text evidence="1 10">Belongs to the GHMP kinase family. IspE subfamily.</text>
</comment>
<dbReference type="HAMAP" id="MF_00061">
    <property type="entry name" value="IspE"/>
    <property type="match status" value="1"/>
</dbReference>
<dbReference type="SUPFAM" id="SSF55060">
    <property type="entry name" value="GHMP Kinase, C-terminal domain"/>
    <property type="match status" value="1"/>
</dbReference>
<organism evidence="13 14">
    <name type="scientific">Novilysobacter ciconiae</name>
    <dbReference type="NCBI Taxonomy" id="2781022"/>
    <lineage>
        <taxon>Bacteria</taxon>
        <taxon>Pseudomonadati</taxon>
        <taxon>Pseudomonadota</taxon>
        <taxon>Gammaproteobacteria</taxon>
        <taxon>Lysobacterales</taxon>
        <taxon>Lysobacteraceae</taxon>
        <taxon>Novilysobacter</taxon>
    </lineage>
</organism>
<dbReference type="InterPro" id="IPR036554">
    <property type="entry name" value="GHMP_kinase_C_sf"/>
</dbReference>
<evidence type="ECO:0000256" key="5">
    <source>
        <dbReference type="ARBA" id="ARBA00022741"/>
    </source>
</evidence>
<dbReference type="GO" id="GO:0005524">
    <property type="term" value="F:ATP binding"/>
    <property type="evidence" value="ECO:0007669"/>
    <property type="project" value="UniProtKB-UniRule"/>
</dbReference>
<keyword evidence="5 10" id="KW-0547">Nucleotide-binding</keyword>
<comment type="function">
    <text evidence="10">Catalyzes the phosphorylation of the position 2 hydroxy group of 4-diphosphocytidyl-2C-methyl-D-erythritol.</text>
</comment>
<dbReference type="InterPro" id="IPR006204">
    <property type="entry name" value="GHMP_kinase_N_dom"/>
</dbReference>
<evidence type="ECO:0000256" key="2">
    <source>
        <dbReference type="ARBA" id="ARBA00012052"/>
    </source>
</evidence>
<dbReference type="GO" id="GO:0050515">
    <property type="term" value="F:4-(cytidine 5'-diphospho)-2-C-methyl-D-erythritol kinase activity"/>
    <property type="evidence" value="ECO:0007669"/>
    <property type="project" value="UniProtKB-UniRule"/>
</dbReference>
<dbReference type="InterPro" id="IPR020568">
    <property type="entry name" value="Ribosomal_Su5_D2-typ_SF"/>
</dbReference>
<comment type="pathway">
    <text evidence="10">Isoprenoid biosynthesis; isopentenyl diphosphate biosynthesis via DXP pathway; isopentenyl diphosphate from 1-deoxy-D-xylulose 5-phosphate: step 3/6.</text>
</comment>
<dbReference type="Gene3D" id="3.30.70.890">
    <property type="entry name" value="GHMP kinase, C-terminal domain"/>
    <property type="match status" value="1"/>
</dbReference>
<keyword evidence="4 10" id="KW-0808">Transferase</keyword>
<comment type="catalytic activity">
    <reaction evidence="10">
        <text>4-CDP-2-C-methyl-D-erythritol + ATP = 4-CDP-2-C-methyl-D-erythritol 2-phosphate + ADP + H(+)</text>
        <dbReference type="Rhea" id="RHEA:18437"/>
        <dbReference type="ChEBI" id="CHEBI:15378"/>
        <dbReference type="ChEBI" id="CHEBI:30616"/>
        <dbReference type="ChEBI" id="CHEBI:57823"/>
        <dbReference type="ChEBI" id="CHEBI:57919"/>
        <dbReference type="ChEBI" id="CHEBI:456216"/>
        <dbReference type="EC" id="2.7.1.148"/>
    </reaction>
</comment>
<dbReference type="EMBL" id="CP063656">
    <property type="protein sequence ID" value="QOW19928.1"/>
    <property type="molecule type" value="Genomic_DNA"/>
</dbReference>
<feature type="active site" evidence="10">
    <location>
        <position position="24"/>
    </location>
</feature>
<dbReference type="AlphaFoldDB" id="A0A7S6UGL5"/>
<evidence type="ECO:0000313" key="14">
    <source>
        <dbReference type="Proteomes" id="UP000594059"/>
    </source>
</evidence>
<dbReference type="EC" id="2.7.1.148" evidence="2 10"/>
<dbReference type="Pfam" id="PF08544">
    <property type="entry name" value="GHMP_kinases_C"/>
    <property type="match status" value="1"/>
</dbReference>
<evidence type="ECO:0000256" key="3">
    <source>
        <dbReference type="ARBA" id="ARBA00017473"/>
    </source>
</evidence>
<dbReference type="KEGG" id="lcic:INQ41_02370"/>
<name>A0A7S6UGL5_9GAMM</name>
<feature type="domain" description="GHMP kinase C-terminal" evidence="12">
    <location>
        <begin position="222"/>
        <end position="277"/>
    </location>
</feature>
<evidence type="ECO:0000256" key="8">
    <source>
        <dbReference type="ARBA" id="ARBA00023229"/>
    </source>
</evidence>
<gene>
    <name evidence="10 13" type="primary">ispE</name>
    <name evidence="13" type="ORF">INQ41_02370</name>
</gene>
<dbReference type="SUPFAM" id="SSF54211">
    <property type="entry name" value="Ribosomal protein S5 domain 2-like"/>
    <property type="match status" value="1"/>
</dbReference>
<dbReference type="Proteomes" id="UP000594059">
    <property type="component" value="Chromosome"/>
</dbReference>
<dbReference type="Pfam" id="PF00288">
    <property type="entry name" value="GHMP_kinases_N"/>
    <property type="match status" value="1"/>
</dbReference>
<evidence type="ECO:0000259" key="12">
    <source>
        <dbReference type="Pfam" id="PF08544"/>
    </source>
</evidence>
<sequence length="310" mass="32234">MIAAVPPSPHSRADGWSAWPAPAKLNLFLRIPGRRADGYHLLQTVFRLLDWGDTVHLRVRGDGRIARHGSALAGVAEADDLTVRAATLLQAESASVSGSPLGADIAIDKRIPVGGGFGGGSSDAATVLVALDTLWGTRLGEERLAALALQLGADVPVFVRGRNAWAEGVGEQLTPIDLPPAWYLLVNPGVHVATAGLFQSPELTRDAQPATIADFVSGQPLGNAFEPVLRGREPAVDAVFAALSQVGTPHLTGSGSGCFVEFASREAAESALSVLPSGLDAWLAAGVEHSPLHAVAGRAEQVTQGRRQEA</sequence>
<dbReference type="GO" id="GO:0016114">
    <property type="term" value="P:terpenoid biosynthetic process"/>
    <property type="evidence" value="ECO:0007669"/>
    <property type="project" value="UniProtKB-UniRule"/>
</dbReference>
<reference evidence="13 14" key="1">
    <citation type="submission" date="2020-10" db="EMBL/GenBank/DDBJ databases">
        <title>complete genome sequencing of Lysobacter sp. H21R20.</title>
        <authorList>
            <person name="Bae J.-W."/>
            <person name="Lee S.-Y."/>
        </authorList>
    </citation>
    <scope>NUCLEOTIDE SEQUENCE [LARGE SCALE GENOMIC DNA]</scope>
    <source>
        <strain evidence="13 14">H21R20</strain>
    </source>
</reference>
<evidence type="ECO:0000313" key="13">
    <source>
        <dbReference type="EMBL" id="QOW19928.1"/>
    </source>
</evidence>
<evidence type="ECO:0000256" key="9">
    <source>
        <dbReference type="ARBA" id="ARBA00032554"/>
    </source>
</evidence>
<dbReference type="PIRSF" id="PIRSF010376">
    <property type="entry name" value="IspE"/>
    <property type="match status" value="1"/>
</dbReference>
<keyword evidence="7 10" id="KW-0067">ATP-binding</keyword>
<protein>
    <recommendedName>
        <fullName evidence="3 10">4-diphosphocytidyl-2-C-methyl-D-erythritol kinase</fullName>
        <shortName evidence="10">CMK</shortName>
        <ecNumber evidence="2 10">2.7.1.148</ecNumber>
    </recommendedName>
    <alternativeName>
        <fullName evidence="9 10">4-(cytidine-5'-diphospho)-2-C-methyl-D-erythritol kinase</fullName>
    </alternativeName>
</protein>
<dbReference type="NCBIfam" id="TIGR00154">
    <property type="entry name" value="ispE"/>
    <property type="match status" value="1"/>
</dbReference>
<dbReference type="InterPro" id="IPR004424">
    <property type="entry name" value="IspE"/>
</dbReference>
<evidence type="ECO:0000256" key="7">
    <source>
        <dbReference type="ARBA" id="ARBA00022840"/>
    </source>
</evidence>
<evidence type="ECO:0000256" key="6">
    <source>
        <dbReference type="ARBA" id="ARBA00022777"/>
    </source>
</evidence>
<dbReference type="UniPathway" id="UPA00056">
    <property type="reaction ID" value="UER00094"/>
</dbReference>
<feature type="binding site" evidence="10">
    <location>
        <begin position="112"/>
        <end position="122"/>
    </location>
    <ligand>
        <name>ATP</name>
        <dbReference type="ChEBI" id="CHEBI:30616"/>
    </ligand>
</feature>
<keyword evidence="14" id="KW-1185">Reference proteome</keyword>
<evidence type="ECO:0000259" key="11">
    <source>
        <dbReference type="Pfam" id="PF00288"/>
    </source>
</evidence>
<evidence type="ECO:0000256" key="4">
    <source>
        <dbReference type="ARBA" id="ARBA00022679"/>
    </source>
</evidence>
<evidence type="ECO:0000256" key="10">
    <source>
        <dbReference type="HAMAP-Rule" id="MF_00061"/>
    </source>
</evidence>
<dbReference type="GO" id="GO:0019288">
    <property type="term" value="P:isopentenyl diphosphate biosynthetic process, methylerythritol 4-phosphate pathway"/>
    <property type="evidence" value="ECO:0007669"/>
    <property type="project" value="UniProtKB-UniRule"/>
</dbReference>
<proteinExistence type="inferred from homology"/>
<dbReference type="InterPro" id="IPR014721">
    <property type="entry name" value="Ribsml_uS5_D2-typ_fold_subgr"/>
</dbReference>
<feature type="domain" description="GHMP kinase N-terminal" evidence="11">
    <location>
        <begin position="81"/>
        <end position="161"/>
    </location>
</feature>
<dbReference type="PANTHER" id="PTHR43527">
    <property type="entry name" value="4-DIPHOSPHOCYTIDYL-2-C-METHYL-D-ERYTHRITOL KINASE, CHLOROPLASTIC"/>
    <property type="match status" value="1"/>
</dbReference>
<keyword evidence="8 10" id="KW-0414">Isoprene biosynthesis</keyword>
<accession>A0A7S6UGL5</accession>
<feature type="active site" evidence="10">
    <location>
        <position position="154"/>
    </location>
</feature>
<dbReference type="Gene3D" id="3.30.230.10">
    <property type="match status" value="1"/>
</dbReference>
<dbReference type="PANTHER" id="PTHR43527:SF2">
    <property type="entry name" value="4-DIPHOSPHOCYTIDYL-2-C-METHYL-D-ERYTHRITOL KINASE, CHLOROPLASTIC"/>
    <property type="match status" value="1"/>
</dbReference>
<dbReference type="InterPro" id="IPR013750">
    <property type="entry name" value="GHMP_kinase_C_dom"/>
</dbReference>